<protein>
    <submittedName>
        <fullName evidence="1">Uncharacterized protein</fullName>
    </submittedName>
</protein>
<reference evidence="1" key="2">
    <citation type="submission" date="2015-07" db="EMBL/GenBank/DDBJ databases">
        <title>Plasmids, circular viruses and viroids from rat gut.</title>
        <authorList>
            <person name="Jorgensen T.J."/>
            <person name="Hansen M.A."/>
            <person name="Xu Z."/>
            <person name="Tabak M.A."/>
            <person name="Sorensen S.J."/>
            <person name="Hansen L.H."/>
        </authorList>
    </citation>
    <scope>NUCLEOTIDE SEQUENCE</scope>
    <source>
        <plasmid evidence="1">pRGRH0614</plasmid>
    </source>
</reference>
<dbReference type="AlphaFoldDB" id="A0A0H5Q1U7"/>
<evidence type="ECO:0000313" key="1">
    <source>
        <dbReference type="EMBL" id="CRY95389.1"/>
    </source>
</evidence>
<keyword evidence="1" id="KW-0614">Plasmid</keyword>
<organism evidence="1">
    <name type="scientific">uncultured prokaryote</name>
    <dbReference type="NCBI Taxonomy" id="198431"/>
    <lineage>
        <taxon>unclassified sequences</taxon>
        <taxon>environmental samples</taxon>
    </lineage>
</organism>
<sequence length="51" mass="6080">MSKVFEALAALAAVGTFIVTFLDSYEIQFRIRRRARTVRDGREQRQHRRKK</sequence>
<dbReference type="EMBL" id="LN853243">
    <property type="protein sequence ID" value="CRY95389.1"/>
    <property type="molecule type" value="Genomic_DNA"/>
</dbReference>
<name>A0A0H5Q1U7_9ZZZZ</name>
<geneLocation type="plasmid" evidence="1">
    <name>pRGRH0614</name>
</geneLocation>
<reference evidence="1" key="1">
    <citation type="submission" date="2015-06" db="EMBL/GenBank/DDBJ databases">
        <authorList>
            <person name="Joergensen T."/>
        </authorList>
    </citation>
    <scope>NUCLEOTIDE SEQUENCE</scope>
    <source>
        <plasmid evidence="1">pRGRH0614</plasmid>
    </source>
</reference>
<proteinExistence type="predicted"/>
<accession>A0A0H5Q1U7</accession>